<dbReference type="Proteomes" id="UP001201812">
    <property type="component" value="Unassembled WGS sequence"/>
</dbReference>
<sequence>MTLDNTLFSNRKMTRQKRVLDIIDPTTKKPIHVTPKYKVDIGNSRFFDTKKLSNRNGLSQDAQTANKNNEICVVKNLIDFNEEASGTKGSTSYSQFSDVLNNAITNTAELRSDLPSNLSYNSLKEMDRSSSSSSLPPPFDTAFICDVTALGNPIEADGSHGLQSNTAPKPGTSKQMKAAMEENVHLRNAYFREKTRYYSLQNRLLEIKLYQAQNDSEQKKRVIKPTTSTRNILSIEANRS</sequence>
<proteinExistence type="predicted"/>
<name>A0AAD4N1N2_9BILA</name>
<reference evidence="1" key="1">
    <citation type="submission" date="2022-01" db="EMBL/GenBank/DDBJ databases">
        <title>Genome Sequence Resource for Two Populations of Ditylenchus destructor, the Migratory Endoparasitic Phytonematode.</title>
        <authorList>
            <person name="Zhang H."/>
            <person name="Lin R."/>
            <person name="Xie B."/>
        </authorList>
    </citation>
    <scope>NUCLEOTIDE SEQUENCE</scope>
    <source>
        <strain evidence="1">BazhouSP</strain>
    </source>
</reference>
<dbReference type="AlphaFoldDB" id="A0AAD4N1N2"/>
<keyword evidence="2" id="KW-1185">Reference proteome</keyword>
<gene>
    <name evidence="1" type="ORF">DdX_09904</name>
</gene>
<accession>A0AAD4N1N2</accession>
<protein>
    <submittedName>
        <fullName evidence="1">Uncharacterized protein</fullName>
    </submittedName>
</protein>
<comment type="caution">
    <text evidence="1">The sequence shown here is derived from an EMBL/GenBank/DDBJ whole genome shotgun (WGS) entry which is preliminary data.</text>
</comment>
<evidence type="ECO:0000313" key="1">
    <source>
        <dbReference type="EMBL" id="KAI1711943.1"/>
    </source>
</evidence>
<evidence type="ECO:0000313" key="2">
    <source>
        <dbReference type="Proteomes" id="UP001201812"/>
    </source>
</evidence>
<dbReference type="EMBL" id="JAKKPZ010000020">
    <property type="protein sequence ID" value="KAI1711943.1"/>
    <property type="molecule type" value="Genomic_DNA"/>
</dbReference>
<organism evidence="1 2">
    <name type="scientific">Ditylenchus destructor</name>
    <dbReference type="NCBI Taxonomy" id="166010"/>
    <lineage>
        <taxon>Eukaryota</taxon>
        <taxon>Metazoa</taxon>
        <taxon>Ecdysozoa</taxon>
        <taxon>Nematoda</taxon>
        <taxon>Chromadorea</taxon>
        <taxon>Rhabditida</taxon>
        <taxon>Tylenchina</taxon>
        <taxon>Tylenchomorpha</taxon>
        <taxon>Sphaerularioidea</taxon>
        <taxon>Anguinidae</taxon>
        <taxon>Anguininae</taxon>
        <taxon>Ditylenchus</taxon>
    </lineage>
</organism>